<organism evidence="8 9">
    <name type="scientific">Aureimonas jatrophae</name>
    <dbReference type="NCBI Taxonomy" id="1166073"/>
    <lineage>
        <taxon>Bacteria</taxon>
        <taxon>Pseudomonadati</taxon>
        <taxon>Pseudomonadota</taxon>
        <taxon>Alphaproteobacteria</taxon>
        <taxon>Hyphomicrobiales</taxon>
        <taxon>Aurantimonadaceae</taxon>
        <taxon>Aureimonas</taxon>
    </lineage>
</organism>
<dbReference type="STRING" id="1166073.SAMN05192530_103254"/>
<accession>A0A1H0GQ77</accession>
<dbReference type="GO" id="GO:0006829">
    <property type="term" value="P:zinc ion transport"/>
    <property type="evidence" value="ECO:0007669"/>
    <property type="project" value="UniProtKB-KW"/>
</dbReference>
<keyword evidence="5" id="KW-0862">Zinc</keyword>
<evidence type="ECO:0000256" key="1">
    <source>
        <dbReference type="ARBA" id="ARBA00005417"/>
    </source>
</evidence>
<evidence type="ECO:0000259" key="7">
    <source>
        <dbReference type="PROSITE" id="PS50893"/>
    </source>
</evidence>
<dbReference type="PANTHER" id="PTHR42734">
    <property type="entry name" value="METAL TRANSPORT SYSTEM ATP-BINDING PROTEIN TM_0124-RELATED"/>
    <property type="match status" value="1"/>
</dbReference>
<evidence type="ECO:0000256" key="2">
    <source>
        <dbReference type="ARBA" id="ARBA00022448"/>
    </source>
</evidence>
<keyword evidence="4 8" id="KW-0067">ATP-binding</keyword>
<dbReference type="OrthoDB" id="9806726at2"/>
<comment type="similarity">
    <text evidence="1">Belongs to the ABC transporter superfamily.</text>
</comment>
<dbReference type="AlphaFoldDB" id="A0A1H0GQ77"/>
<dbReference type="InterPro" id="IPR027417">
    <property type="entry name" value="P-loop_NTPase"/>
</dbReference>
<sequence>MTAVVGENGAGKSTLLRAIMGIVRLTTGRISLDGLRRADIAYLPQAQEIDRSFPIDVADFVSLGAWPRIGLSRSLAASEENRLLAAIERVGLTTQTRTQIAQLSGGQFQRALFARLILQDAPLMLLDEPFAAVDAKTTNVLMALLREWHMNGRTIVAVLHDMALVRREFAQVMLLRHRLVTHGPTDTAFAAMLSGEGNEARFAAE</sequence>
<keyword evidence="5" id="KW-0864">Zinc transport</keyword>
<dbReference type="PANTHER" id="PTHR42734:SF5">
    <property type="entry name" value="IRON TRANSPORT SYSTEM ATP-BINDING PROTEIN HI_0361-RELATED"/>
    <property type="match status" value="1"/>
</dbReference>
<proteinExistence type="inferred from homology"/>
<evidence type="ECO:0000256" key="6">
    <source>
        <dbReference type="ARBA" id="ARBA00023065"/>
    </source>
</evidence>
<feature type="domain" description="ABC transporter" evidence="7">
    <location>
        <begin position="1"/>
        <end position="202"/>
    </location>
</feature>
<evidence type="ECO:0000256" key="4">
    <source>
        <dbReference type="ARBA" id="ARBA00022840"/>
    </source>
</evidence>
<dbReference type="InterPro" id="IPR017871">
    <property type="entry name" value="ABC_transporter-like_CS"/>
</dbReference>
<dbReference type="EMBL" id="FNIT01000003">
    <property type="protein sequence ID" value="SDO09055.1"/>
    <property type="molecule type" value="Genomic_DNA"/>
</dbReference>
<dbReference type="Pfam" id="PF00005">
    <property type="entry name" value="ABC_tran"/>
    <property type="match status" value="1"/>
</dbReference>
<evidence type="ECO:0000313" key="8">
    <source>
        <dbReference type="EMBL" id="SDO09055.1"/>
    </source>
</evidence>
<dbReference type="InterPro" id="IPR050153">
    <property type="entry name" value="Metal_Ion_Import_ABC"/>
</dbReference>
<dbReference type="GO" id="GO:0005524">
    <property type="term" value="F:ATP binding"/>
    <property type="evidence" value="ECO:0007669"/>
    <property type="project" value="UniProtKB-KW"/>
</dbReference>
<dbReference type="PROSITE" id="PS50893">
    <property type="entry name" value="ABC_TRANSPORTER_2"/>
    <property type="match status" value="1"/>
</dbReference>
<dbReference type="InterPro" id="IPR003439">
    <property type="entry name" value="ABC_transporter-like_ATP-bd"/>
</dbReference>
<keyword evidence="9" id="KW-1185">Reference proteome</keyword>
<name>A0A1H0GQ77_9HYPH</name>
<dbReference type="PROSITE" id="PS00211">
    <property type="entry name" value="ABC_TRANSPORTER_1"/>
    <property type="match status" value="1"/>
</dbReference>
<dbReference type="Proteomes" id="UP000198793">
    <property type="component" value="Unassembled WGS sequence"/>
</dbReference>
<protein>
    <submittedName>
        <fullName evidence="8">Zinc/manganese transport system ATP-binding protein</fullName>
    </submittedName>
</protein>
<dbReference type="GO" id="GO:0016887">
    <property type="term" value="F:ATP hydrolysis activity"/>
    <property type="evidence" value="ECO:0007669"/>
    <property type="project" value="InterPro"/>
</dbReference>
<reference evidence="8 9" key="1">
    <citation type="submission" date="2016-10" db="EMBL/GenBank/DDBJ databases">
        <authorList>
            <person name="de Groot N.N."/>
        </authorList>
    </citation>
    <scope>NUCLEOTIDE SEQUENCE [LARGE SCALE GENOMIC DNA]</scope>
    <source>
        <strain evidence="9">L7-484,KACC 16230,DSM 25025</strain>
    </source>
</reference>
<dbReference type="SUPFAM" id="SSF52540">
    <property type="entry name" value="P-loop containing nucleoside triphosphate hydrolases"/>
    <property type="match status" value="1"/>
</dbReference>
<keyword evidence="6" id="KW-0406">Ion transport</keyword>
<keyword evidence="3" id="KW-0547">Nucleotide-binding</keyword>
<gene>
    <name evidence="8" type="ORF">SAMN05192530_103254</name>
</gene>
<dbReference type="SMART" id="SM00382">
    <property type="entry name" value="AAA"/>
    <property type="match status" value="1"/>
</dbReference>
<dbReference type="InterPro" id="IPR003593">
    <property type="entry name" value="AAA+_ATPase"/>
</dbReference>
<evidence type="ECO:0000313" key="9">
    <source>
        <dbReference type="Proteomes" id="UP000198793"/>
    </source>
</evidence>
<evidence type="ECO:0000256" key="5">
    <source>
        <dbReference type="ARBA" id="ARBA00022906"/>
    </source>
</evidence>
<evidence type="ECO:0000256" key="3">
    <source>
        <dbReference type="ARBA" id="ARBA00022741"/>
    </source>
</evidence>
<keyword evidence="2" id="KW-0813">Transport</keyword>
<dbReference type="Gene3D" id="3.40.50.300">
    <property type="entry name" value="P-loop containing nucleotide triphosphate hydrolases"/>
    <property type="match status" value="1"/>
</dbReference>